<dbReference type="AlphaFoldDB" id="A0A1B4PPX0"/>
<reference evidence="1 2" key="1">
    <citation type="submission" date="2015-12" db="EMBL/GenBank/DDBJ databases">
        <title>Diversity of Burkholderia near neighbor genomes.</title>
        <authorList>
            <person name="Sahl J."/>
            <person name="Wagner D."/>
            <person name="Keim P."/>
        </authorList>
    </citation>
    <scope>NUCLEOTIDE SEQUENCE [LARGE SCALE GENOMIC DNA]</scope>
    <source>
        <strain evidence="1 2">MSMB1184WGS</strain>
    </source>
</reference>
<accession>A0A1B4PPX0</accession>
<evidence type="ECO:0000313" key="1">
    <source>
        <dbReference type="EMBL" id="AOK15935.1"/>
    </source>
</evidence>
<dbReference type="EMBL" id="CP013443">
    <property type="protein sequence ID" value="AOK15935.1"/>
    <property type="molecule type" value="Genomic_DNA"/>
</dbReference>
<name>A0A1B4PPX0_BURCE</name>
<gene>
    <name evidence="1" type="ORF">WT26_07810</name>
</gene>
<proteinExistence type="predicted"/>
<protein>
    <submittedName>
        <fullName evidence="1">Uncharacterized protein</fullName>
    </submittedName>
</protein>
<dbReference type="Proteomes" id="UP000094776">
    <property type="component" value="Chromosome 1"/>
</dbReference>
<sequence length="72" mass="8380">MQRVGLRIAQHTQDTVHEHIRFRQALFRSAKAGEVARADHQTRIRALDVNIRTIKLFSNRRLAAQTLDEQFA</sequence>
<evidence type="ECO:0000313" key="2">
    <source>
        <dbReference type="Proteomes" id="UP000094776"/>
    </source>
</evidence>
<organism evidence="1 2">
    <name type="scientific">Burkholderia cepacia</name>
    <name type="common">Pseudomonas cepacia</name>
    <dbReference type="NCBI Taxonomy" id="292"/>
    <lineage>
        <taxon>Bacteria</taxon>
        <taxon>Pseudomonadati</taxon>
        <taxon>Pseudomonadota</taxon>
        <taxon>Betaproteobacteria</taxon>
        <taxon>Burkholderiales</taxon>
        <taxon>Burkholderiaceae</taxon>
        <taxon>Burkholderia</taxon>
        <taxon>Burkholderia cepacia complex</taxon>
    </lineage>
</organism>